<dbReference type="PANTHER" id="PTHR12483">
    <property type="entry name" value="SOLUTE CARRIER FAMILY 31 COPPER TRANSPORTERS"/>
    <property type="match status" value="1"/>
</dbReference>
<proteinExistence type="inferred from homology"/>
<evidence type="ECO:0000256" key="2">
    <source>
        <dbReference type="ARBA" id="ARBA00022989"/>
    </source>
</evidence>
<evidence type="ECO:0000256" key="3">
    <source>
        <dbReference type="ARBA" id="ARBA00023136"/>
    </source>
</evidence>
<comment type="subcellular location">
    <subcellularLocation>
        <location evidence="4">Membrane</location>
        <topology evidence="4">Multi-pass membrane protein</topology>
    </subcellularLocation>
</comment>
<dbReference type="Proteomes" id="UP001302676">
    <property type="component" value="Unassembled WGS sequence"/>
</dbReference>
<gene>
    <name evidence="6" type="ORF">C8A04DRAFT_32465</name>
</gene>
<evidence type="ECO:0000256" key="5">
    <source>
        <dbReference type="SAM" id="MobiDB-lite"/>
    </source>
</evidence>
<dbReference type="AlphaFoldDB" id="A0AAN6ZIU7"/>
<evidence type="ECO:0000313" key="6">
    <source>
        <dbReference type="EMBL" id="KAK4140047.1"/>
    </source>
</evidence>
<evidence type="ECO:0000256" key="1">
    <source>
        <dbReference type="ARBA" id="ARBA00022692"/>
    </source>
</evidence>
<comment type="similarity">
    <text evidence="4">Belongs to the copper transporter (Ctr) (TC 1.A.56) family. SLC31A subfamily.</text>
</comment>
<protein>
    <recommendedName>
        <fullName evidence="4">Copper transport protein</fullName>
    </recommendedName>
</protein>
<keyword evidence="4" id="KW-0813">Transport</keyword>
<keyword evidence="4" id="KW-0186">Copper</keyword>
<dbReference type="GO" id="GO:0016020">
    <property type="term" value="C:membrane"/>
    <property type="evidence" value="ECO:0007669"/>
    <property type="project" value="UniProtKB-SubCell"/>
</dbReference>
<dbReference type="PANTHER" id="PTHR12483:SF79">
    <property type="entry name" value="COPPER TRANSPORT PROTEIN"/>
    <property type="match status" value="1"/>
</dbReference>
<keyword evidence="1 4" id="KW-0812">Transmembrane</keyword>
<evidence type="ECO:0000256" key="4">
    <source>
        <dbReference type="RuleBase" id="RU367022"/>
    </source>
</evidence>
<keyword evidence="7" id="KW-1185">Reference proteome</keyword>
<comment type="caution">
    <text evidence="6">The sequence shown here is derived from an EMBL/GenBank/DDBJ whole genome shotgun (WGS) entry which is preliminary data.</text>
</comment>
<dbReference type="GeneID" id="87818717"/>
<keyword evidence="4" id="KW-0406">Ion transport</keyword>
<name>A0AAN6ZIU7_9PEZI</name>
<dbReference type="Pfam" id="PF04145">
    <property type="entry name" value="Ctr"/>
    <property type="match status" value="1"/>
</dbReference>
<dbReference type="RefSeq" id="XP_062633418.1">
    <property type="nucleotide sequence ID" value="XM_062782104.1"/>
</dbReference>
<dbReference type="GO" id="GO:0005375">
    <property type="term" value="F:copper ion transmembrane transporter activity"/>
    <property type="evidence" value="ECO:0007669"/>
    <property type="project" value="UniProtKB-UniRule"/>
</dbReference>
<keyword evidence="4" id="KW-0187">Copper transport</keyword>
<dbReference type="InterPro" id="IPR007274">
    <property type="entry name" value="Cop_transporter"/>
</dbReference>
<keyword evidence="2 4" id="KW-1133">Transmembrane helix</keyword>
<accession>A0AAN6ZIU7</accession>
<reference evidence="6" key="2">
    <citation type="submission" date="2023-05" db="EMBL/GenBank/DDBJ databases">
        <authorList>
            <consortium name="Lawrence Berkeley National Laboratory"/>
            <person name="Steindorff A."/>
            <person name="Hensen N."/>
            <person name="Bonometti L."/>
            <person name="Westerberg I."/>
            <person name="Brannstrom I.O."/>
            <person name="Guillou S."/>
            <person name="Cros-Aarteil S."/>
            <person name="Calhoun S."/>
            <person name="Haridas S."/>
            <person name="Kuo A."/>
            <person name="Mondo S."/>
            <person name="Pangilinan J."/>
            <person name="Riley R."/>
            <person name="Labutti K."/>
            <person name="Andreopoulos B."/>
            <person name="Lipzen A."/>
            <person name="Chen C."/>
            <person name="Yanf M."/>
            <person name="Daum C."/>
            <person name="Ng V."/>
            <person name="Clum A."/>
            <person name="Ohm R."/>
            <person name="Martin F."/>
            <person name="Silar P."/>
            <person name="Natvig D."/>
            <person name="Lalanne C."/>
            <person name="Gautier V."/>
            <person name="Ament-Velasquez S.L."/>
            <person name="Kruys A."/>
            <person name="Hutchinson M.I."/>
            <person name="Powell A.J."/>
            <person name="Barry K."/>
            <person name="Miller A.N."/>
            <person name="Grigoriev I.V."/>
            <person name="Debuchy R."/>
            <person name="Gladieux P."/>
            <person name="Thoren M.H."/>
            <person name="Johannesson H."/>
        </authorList>
    </citation>
    <scope>NUCLEOTIDE SEQUENCE</scope>
    <source>
        <strain evidence="6">CBS 141.50</strain>
    </source>
</reference>
<dbReference type="EMBL" id="MU853642">
    <property type="protein sequence ID" value="KAK4140047.1"/>
    <property type="molecule type" value="Genomic_DNA"/>
</dbReference>
<organism evidence="6 7">
    <name type="scientific">Dichotomopilus funicola</name>
    <dbReference type="NCBI Taxonomy" id="1934379"/>
    <lineage>
        <taxon>Eukaryota</taxon>
        <taxon>Fungi</taxon>
        <taxon>Dikarya</taxon>
        <taxon>Ascomycota</taxon>
        <taxon>Pezizomycotina</taxon>
        <taxon>Sordariomycetes</taxon>
        <taxon>Sordariomycetidae</taxon>
        <taxon>Sordariales</taxon>
        <taxon>Chaetomiaceae</taxon>
        <taxon>Dichotomopilus</taxon>
    </lineage>
</organism>
<feature type="transmembrane region" description="Helical" evidence="4">
    <location>
        <begin position="41"/>
        <end position="60"/>
    </location>
</feature>
<reference evidence="6" key="1">
    <citation type="journal article" date="2023" name="Mol. Phylogenet. Evol.">
        <title>Genome-scale phylogeny and comparative genomics of the fungal order Sordariales.</title>
        <authorList>
            <person name="Hensen N."/>
            <person name="Bonometti L."/>
            <person name="Westerberg I."/>
            <person name="Brannstrom I.O."/>
            <person name="Guillou S."/>
            <person name="Cros-Aarteil S."/>
            <person name="Calhoun S."/>
            <person name="Haridas S."/>
            <person name="Kuo A."/>
            <person name="Mondo S."/>
            <person name="Pangilinan J."/>
            <person name="Riley R."/>
            <person name="LaButti K."/>
            <person name="Andreopoulos B."/>
            <person name="Lipzen A."/>
            <person name="Chen C."/>
            <person name="Yan M."/>
            <person name="Daum C."/>
            <person name="Ng V."/>
            <person name="Clum A."/>
            <person name="Steindorff A."/>
            <person name="Ohm R.A."/>
            <person name="Martin F."/>
            <person name="Silar P."/>
            <person name="Natvig D.O."/>
            <person name="Lalanne C."/>
            <person name="Gautier V."/>
            <person name="Ament-Velasquez S.L."/>
            <person name="Kruys A."/>
            <person name="Hutchinson M.I."/>
            <person name="Powell A.J."/>
            <person name="Barry K."/>
            <person name="Miller A.N."/>
            <person name="Grigoriev I.V."/>
            <person name="Debuchy R."/>
            <person name="Gladieux P."/>
            <person name="Hiltunen Thoren M."/>
            <person name="Johannesson H."/>
        </authorList>
    </citation>
    <scope>NUCLEOTIDE SEQUENCE</scope>
    <source>
        <strain evidence="6">CBS 141.50</strain>
    </source>
</reference>
<evidence type="ECO:0000313" key="7">
    <source>
        <dbReference type="Proteomes" id="UP001302676"/>
    </source>
</evidence>
<keyword evidence="3 4" id="KW-0472">Membrane</keyword>
<feature type="region of interest" description="Disordered" evidence="5">
    <location>
        <begin position="89"/>
        <end position="113"/>
    </location>
</feature>
<sequence length="208" mass="22042">MDHGGHGGSPSGPACKISMLWNWYTLDACFLARSFHITSHAAFAGTCVGVVLLVIALEALRRLGREYDERIQRGFGERARALAELADGDDEQGGFRDEVGGDGDGSSSSSRTRAIARGEPRTVTFRATPVQQLVRAVIHTATFGVAYVVMLLAMYYNGYIIISILVGALLGKFLCDWLTVAVVVGGDGEGKVKGSGNGALEEPTVCCG</sequence>